<dbReference type="GO" id="GO:0009408">
    <property type="term" value="P:response to heat"/>
    <property type="evidence" value="ECO:0007669"/>
    <property type="project" value="InterPro"/>
</dbReference>
<feature type="binding site" evidence="12">
    <location>
        <position position="195"/>
    </location>
    <ligand>
        <name>Zn(2+)</name>
        <dbReference type="ChEBI" id="CHEBI:29105"/>
        <label>2</label>
    </ligand>
</feature>
<dbReference type="FunFam" id="1.10.287.110:FF:000034">
    <property type="entry name" value="Chaperone protein DnaJ"/>
    <property type="match status" value="1"/>
</dbReference>
<dbReference type="InterPro" id="IPR018253">
    <property type="entry name" value="DnaJ_domain_CS"/>
</dbReference>
<dbReference type="FunFam" id="2.60.260.20:FF:000005">
    <property type="entry name" value="Chaperone protein dnaJ 1, mitochondrial"/>
    <property type="match status" value="1"/>
</dbReference>
<dbReference type="NCBIfam" id="TIGR02349">
    <property type="entry name" value="DnaJ_bact"/>
    <property type="match status" value="1"/>
</dbReference>
<feature type="domain" description="CR-type" evidence="15">
    <location>
        <begin position="143"/>
        <end position="221"/>
    </location>
</feature>
<dbReference type="Gene3D" id="1.10.287.110">
    <property type="entry name" value="DnaJ domain"/>
    <property type="match status" value="1"/>
</dbReference>
<accession>A0A2N9LGS5</accession>
<evidence type="ECO:0000313" key="17">
    <source>
        <dbReference type="Proteomes" id="UP000239735"/>
    </source>
</evidence>
<dbReference type="GO" id="GO:0006260">
    <property type="term" value="P:DNA replication"/>
    <property type="evidence" value="ECO:0007669"/>
    <property type="project" value="UniProtKB-KW"/>
</dbReference>
<dbReference type="Gene3D" id="2.60.260.20">
    <property type="entry name" value="Urease metallochaperone UreE, N-terminal domain"/>
    <property type="match status" value="2"/>
</dbReference>
<evidence type="ECO:0000256" key="10">
    <source>
        <dbReference type="ARBA" id="ARBA00061004"/>
    </source>
</evidence>
<dbReference type="CDD" id="cd06257">
    <property type="entry name" value="DnaJ"/>
    <property type="match status" value="1"/>
</dbReference>
<evidence type="ECO:0000256" key="2">
    <source>
        <dbReference type="ARBA" id="ARBA00022705"/>
    </source>
</evidence>
<feature type="binding site" evidence="12">
    <location>
        <position position="198"/>
    </location>
    <ligand>
        <name>Zn(2+)</name>
        <dbReference type="ChEBI" id="CHEBI:29105"/>
        <label>2</label>
    </ligand>
</feature>
<dbReference type="InterPro" id="IPR036410">
    <property type="entry name" value="HSP_DnaJ_Cys-rich_dom_sf"/>
</dbReference>
<feature type="binding site" evidence="12">
    <location>
        <position position="176"/>
    </location>
    <ligand>
        <name>Zn(2+)</name>
        <dbReference type="ChEBI" id="CHEBI:29105"/>
        <label>2</label>
    </ligand>
</feature>
<dbReference type="Proteomes" id="UP000239735">
    <property type="component" value="Unassembled WGS sequence"/>
</dbReference>
<dbReference type="InterPro" id="IPR001623">
    <property type="entry name" value="DnaJ_domain"/>
</dbReference>
<feature type="repeat" description="CXXCXGXG motif" evidence="12">
    <location>
        <begin position="156"/>
        <end position="163"/>
    </location>
</feature>
<dbReference type="GO" id="GO:0051082">
    <property type="term" value="F:unfolded protein binding"/>
    <property type="evidence" value="ECO:0007669"/>
    <property type="project" value="UniProtKB-UniRule"/>
</dbReference>
<evidence type="ECO:0000256" key="3">
    <source>
        <dbReference type="ARBA" id="ARBA00022723"/>
    </source>
</evidence>
<evidence type="ECO:0000256" key="9">
    <source>
        <dbReference type="ARBA" id="ARBA00053423"/>
    </source>
</evidence>
<dbReference type="PANTHER" id="PTHR43096:SF48">
    <property type="entry name" value="CHAPERONE PROTEIN DNAJ"/>
    <property type="match status" value="1"/>
</dbReference>
<feature type="binding site" evidence="12">
    <location>
        <position position="209"/>
    </location>
    <ligand>
        <name>Zn(2+)</name>
        <dbReference type="ChEBI" id="CHEBI:29105"/>
        <label>1</label>
    </ligand>
</feature>
<dbReference type="PROSITE" id="PS00636">
    <property type="entry name" value="DNAJ_1"/>
    <property type="match status" value="1"/>
</dbReference>
<keyword evidence="3 12" id="KW-0479">Metal-binding</keyword>
<dbReference type="EMBL" id="OKRB01000091">
    <property type="protein sequence ID" value="SPE22478.1"/>
    <property type="molecule type" value="Genomic_DNA"/>
</dbReference>
<comment type="subcellular location">
    <subcellularLocation>
        <location evidence="12">Cytoplasm</location>
    </subcellularLocation>
</comment>
<feature type="binding site" evidence="12">
    <location>
        <position position="159"/>
    </location>
    <ligand>
        <name>Zn(2+)</name>
        <dbReference type="ChEBI" id="CHEBI:29105"/>
        <label>1</label>
    </ligand>
</feature>
<evidence type="ECO:0000256" key="7">
    <source>
        <dbReference type="ARBA" id="ARBA00023016"/>
    </source>
</evidence>
<dbReference type="InterPro" id="IPR012724">
    <property type="entry name" value="DnaJ"/>
</dbReference>
<dbReference type="InterPro" id="IPR001305">
    <property type="entry name" value="HSP_DnaJ_Cys-rich_dom"/>
</dbReference>
<feature type="domain" description="J" evidence="14">
    <location>
        <begin position="11"/>
        <end position="76"/>
    </location>
</feature>
<dbReference type="InterPro" id="IPR036869">
    <property type="entry name" value="J_dom_sf"/>
</dbReference>
<evidence type="ECO:0000259" key="15">
    <source>
        <dbReference type="PROSITE" id="PS51188"/>
    </source>
</evidence>
<comment type="domain">
    <text evidence="12">The J domain is necessary and sufficient to stimulate DnaK ATPase activity. Zinc center 1 plays an important role in the autonomous, DnaK-independent chaperone activity of DnaJ. Zinc center 2 is essential for interaction with DnaK and for DnaJ activity.</text>
</comment>
<organism evidence="16 17">
    <name type="scientific">Candidatus Sulfuritelmatomonas gaucii</name>
    <dbReference type="NCBI Taxonomy" id="2043161"/>
    <lineage>
        <taxon>Bacteria</taxon>
        <taxon>Pseudomonadati</taxon>
        <taxon>Acidobacteriota</taxon>
        <taxon>Terriglobia</taxon>
        <taxon>Terriglobales</taxon>
        <taxon>Acidobacteriaceae</taxon>
        <taxon>Candidatus Sulfuritelmatomonas</taxon>
    </lineage>
</organism>
<evidence type="ECO:0000256" key="11">
    <source>
        <dbReference type="ARBA" id="ARBA00067609"/>
    </source>
</evidence>
<dbReference type="GO" id="GO:0042026">
    <property type="term" value="P:protein refolding"/>
    <property type="evidence" value="ECO:0007669"/>
    <property type="project" value="TreeGrafter"/>
</dbReference>
<dbReference type="GO" id="GO:0008270">
    <property type="term" value="F:zinc ion binding"/>
    <property type="evidence" value="ECO:0007669"/>
    <property type="project" value="UniProtKB-UniRule"/>
</dbReference>
<feature type="binding site" evidence="12">
    <location>
        <position position="173"/>
    </location>
    <ligand>
        <name>Zn(2+)</name>
        <dbReference type="ChEBI" id="CHEBI:29105"/>
        <label>2</label>
    </ligand>
</feature>
<feature type="binding site" evidence="12">
    <location>
        <position position="212"/>
    </location>
    <ligand>
        <name>Zn(2+)</name>
        <dbReference type="ChEBI" id="CHEBI:29105"/>
        <label>1</label>
    </ligand>
</feature>
<evidence type="ECO:0000256" key="5">
    <source>
        <dbReference type="ARBA" id="ARBA00022771"/>
    </source>
</evidence>
<dbReference type="SUPFAM" id="SSF57938">
    <property type="entry name" value="DnaJ/Hsp40 cysteine-rich domain"/>
    <property type="match status" value="1"/>
</dbReference>
<dbReference type="HAMAP" id="MF_01152">
    <property type="entry name" value="DnaJ"/>
    <property type="match status" value="1"/>
</dbReference>
<evidence type="ECO:0000256" key="6">
    <source>
        <dbReference type="ARBA" id="ARBA00022833"/>
    </source>
</evidence>
<gene>
    <name evidence="12 16" type="primary">dnaJ</name>
    <name evidence="16" type="ORF">SBA5_340005</name>
</gene>
<dbReference type="PROSITE" id="PS51188">
    <property type="entry name" value="ZF_CR"/>
    <property type="match status" value="1"/>
</dbReference>
<dbReference type="NCBIfam" id="NF008035">
    <property type="entry name" value="PRK10767.1"/>
    <property type="match status" value="1"/>
</dbReference>
<dbReference type="PROSITE" id="PS50076">
    <property type="entry name" value="DNAJ_2"/>
    <property type="match status" value="1"/>
</dbReference>
<evidence type="ECO:0000256" key="1">
    <source>
        <dbReference type="ARBA" id="ARBA00022490"/>
    </source>
</evidence>
<comment type="function">
    <text evidence="9 12">Participates actively in the response to hyperosmotic and heat shock by preventing the aggregation of stress-denatured proteins and by disaggregating proteins, also in an autonomous, DnaK-independent fashion. Unfolded proteins bind initially to DnaJ; upon interaction with the DnaJ-bound protein, DnaK hydrolyzes its bound ATP, resulting in the formation of a stable complex. GrpE releases ADP from DnaK; ATP binding to DnaK triggers the release of the substrate protein, thus completing the reaction cycle. Several rounds of ATP-dependent interactions between DnaJ, DnaK and GrpE are required for fully efficient folding. Also involved, together with DnaK and GrpE, in the DNA replication of plasmids through activation of initiation proteins.</text>
</comment>
<dbReference type="SMART" id="SM00271">
    <property type="entry name" value="DnaJ"/>
    <property type="match status" value="1"/>
</dbReference>
<reference evidence="17" key="1">
    <citation type="submission" date="2018-02" db="EMBL/GenBank/DDBJ databases">
        <authorList>
            <person name="Hausmann B."/>
        </authorList>
    </citation>
    <scope>NUCLEOTIDE SEQUENCE [LARGE SCALE GENOMIC DNA]</scope>
    <source>
        <strain evidence="17">Peat soil MAG SbA5</strain>
    </source>
</reference>
<dbReference type="PRINTS" id="PR00625">
    <property type="entry name" value="JDOMAIN"/>
</dbReference>
<keyword evidence="8 12" id="KW-0143">Chaperone</keyword>
<feature type="repeat" description="CXXCXGXG motif" evidence="12">
    <location>
        <begin position="195"/>
        <end position="202"/>
    </location>
</feature>
<keyword evidence="4 12" id="KW-0677">Repeat</keyword>
<protein>
    <recommendedName>
        <fullName evidence="11 12">Chaperone protein DnaJ</fullName>
    </recommendedName>
</protein>
<dbReference type="FunFam" id="2.10.230.10:FF:000002">
    <property type="entry name" value="Molecular chaperone DnaJ"/>
    <property type="match status" value="1"/>
</dbReference>
<evidence type="ECO:0000256" key="4">
    <source>
        <dbReference type="ARBA" id="ARBA00022737"/>
    </source>
</evidence>
<feature type="zinc finger region" description="CR-type" evidence="13">
    <location>
        <begin position="143"/>
        <end position="221"/>
    </location>
</feature>
<feature type="repeat" description="CXXCXGXG motif" evidence="12">
    <location>
        <begin position="209"/>
        <end position="216"/>
    </location>
</feature>
<feature type="repeat" description="CXXCXGXG motif" evidence="12">
    <location>
        <begin position="173"/>
        <end position="180"/>
    </location>
</feature>
<evidence type="ECO:0000256" key="8">
    <source>
        <dbReference type="ARBA" id="ARBA00023186"/>
    </source>
</evidence>
<sequence length="380" mass="40993">MGSNTRVSKADYYEVLGVSRDCSDQELKSAYRRQALKYHPDRNPGDHAAEEKFKEASEAYQVLSDTDKRAAYDRFGHAGLGAQGFGAGPFAGGVDLGDIFGDLFGEMFSMGGMPRGASRASRQQRGDDLRFDLTIHFEDAMFGTETEVKIRRLETCKVCHGGGSASGRGPSVCSQCQGRGQIRYQQGFFSVARTCGACSGTGSVIGDPCSACRGEGRAAAEIKLTVKVPPGVEEGTRIRYAGEGDAGRVGGPKGDLYIVLSIQPHDFFERHGHDLHCVIPVSFPQAAMGAEFEIPGIEGPVSIKIPEGTQSGREIRVRGRGVPYLNEKGVGDLIVKIVVQIPRKLNRAQRDLVAKLAETMTVENKPTSPGLIEKMKDLFS</sequence>
<dbReference type="Gene3D" id="2.10.230.10">
    <property type="entry name" value="Heat shock protein DnaJ, cysteine-rich domain"/>
    <property type="match status" value="1"/>
</dbReference>
<dbReference type="CDD" id="cd10719">
    <property type="entry name" value="DnaJ_zf"/>
    <property type="match status" value="1"/>
</dbReference>
<keyword evidence="5 12" id="KW-0863">Zinc-finger</keyword>
<dbReference type="Pfam" id="PF01556">
    <property type="entry name" value="DnaJ_C"/>
    <property type="match status" value="1"/>
</dbReference>
<proteinExistence type="inferred from homology"/>
<keyword evidence="2 12" id="KW-0235">DNA replication</keyword>
<dbReference type="PANTHER" id="PTHR43096">
    <property type="entry name" value="DNAJ HOMOLOG 1, MITOCHONDRIAL-RELATED"/>
    <property type="match status" value="1"/>
</dbReference>
<evidence type="ECO:0000313" key="16">
    <source>
        <dbReference type="EMBL" id="SPE22478.1"/>
    </source>
</evidence>
<comment type="subunit">
    <text evidence="12">Homodimer.</text>
</comment>
<keyword evidence="7 12" id="KW-0346">Stress response</keyword>
<comment type="cofactor">
    <cofactor evidence="12">
        <name>Zn(2+)</name>
        <dbReference type="ChEBI" id="CHEBI:29105"/>
    </cofactor>
    <text evidence="12">Binds 2 Zn(2+) ions per monomer.</text>
</comment>
<dbReference type="Pfam" id="PF00684">
    <property type="entry name" value="DnaJ_CXXCXGXG"/>
    <property type="match status" value="1"/>
</dbReference>
<dbReference type="OrthoDB" id="9779889at2"/>
<dbReference type="InterPro" id="IPR008971">
    <property type="entry name" value="HSP40/DnaJ_pept-bd"/>
</dbReference>
<comment type="similarity">
    <text evidence="10 12">Belongs to the DnaJ family.</text>
</comment>
<dbReference type="SUPFAM" id="SSF49493">
    <property type="entry name" value="HSP40/DnaJ peptide-binding domain"/>
    <property type="match status" value="2"/>
</dbReference>
<dbReference type="GO" id="GO:0031072">
    <property type="term" value="F:heat shock protein binding"/>
    <property type="evidence" value="ECO:0007669"/>
    <property type="project" value="InterPro"/>
</dbReference>
<dbReference type="AlphaFoldDB" id="A0A2N9LGS5"/>
<keyword evidence="6 12" id="KW-0862">Zinc</keyword>
<keyword evidence="1 12" id="KW-0963">Cytoplasm</keyword>
<dbReference type="GO" id="GO:0005524">
    <property type="term" value="F:ATP binding"/>
    <property type="evidence" value="ECO:0007669"/>
    <property type="project" value="InterPro"/>
</dbReference>
<dbReference type="GO" id="GO:0005737">
    <property type="term" value="C:cytoplasm"/>
    <property type="evidence" value="ECO:0007669"/>
    <property type="project" value="UniProtKB-SubCell"/>
</dbReference>
<name>A0A2N9LGS5_9BACT</name>
<dbReference type="SUPFAM" id="SSF46565">
    <property type="entry name" value="Chaperone J-domain"/>
    <property type="match status" value="1"/>
</dbReference>
<dbReference type="Pfam" id="PF00226">
    <property type="entry name" value="DnaJ"/>
    <property type="match status" value="1"/>
</dbReference>
<dbReference type="InterPro" id="IPR002939">
    <property type="entry name" value="DnaJ_C"/>
</dbReference>
<feature type="binding site" evidence="12">
    <location>
        <position position="156"/>
    </location>
    <ligand>
        <name>Zn(2+)</name>
        <dbReference type="ChEBI" id="CHEBI:29105"/>
        <label>1</label>
    </ligand>
</feature>
<evidence type="ECO:0000256" key="13">
    <source>
        <dbReference type="PROSITE-ProRule" id="PRU00546"/>
    </source>
</evidence>
<dbReference type="CDD" id="cd10747">
    <property type="entry name" value="DnaJ_C"/>
    <property type="match status" value="1"/>
</dbReference>
<evidence type="ECO:0000256" key="12">
    <source>
        <dbReference type="HAMAP-Rule" id="MF_01152"/>
    </source>
</evidence>
<evidence type="ECO:0000259" key="14">
    <source>
        <dbReference type="PROSITE" id="PS50076"/>
    </source>
</evidence>